<keyword evidence="1" id="KW-0732">Signal</keyword>
<proteinExistence type="predicted"/>
<name>A0A520MPX2_9GAMM</name>
<protein>
    <submittedName>
        <fullName evidence="2">Uncharacterized protein</fullName>
    </submittedName>
</protein>
<feature type="chain" id="PRO_5022109992" evidence="1">
    <location>
        <begin position="20"/>
        <end position="124"/>
    </location>
</feature>
<comment type="caution">
    <text evidence="2">The sequence shown here is derived from an EMBL/GenBank/DDBJ whole genome shotgun (WGS) entry which is preliminary data.</text>
</comment>
<accession>A0A520MPX2</accession>
<evidence type="ECO:0000256" key="1">
    <source>
        <dbReference type="SAM" id="SignalP"/>
    </source>
</evidence>
<evidence type="ECO:0000313" key="3">
    <source>
        <dbReference type="Proteomes" id="UP000315782"/>
    </source>
</evidence>
<dbReference type="Proteomes" id="UP000315782">
    <property type="component" value="Unassembled WGS sequence"/>
</dbReference>
<dbReference type="EMBL" id="SHBI01000001">
    <property type="protein sequence ID" value="RZO23272.1"/>
    <property type="molecule type" value="Genomic_DNA"/>
</dbReference>
<gene>
    <name evidence="2" type="ORF">EVA96_00450</name>
</gene>
<feature type="signal peptide" evidence="1">
    <location>
        <begin position="1"/>
        <end position="19"/>
    </location>
</feature>
<dbReference type="AlphaFoldDB" id="A0A520MPX2"/>
<reference evidence="2 3" key="1">
    <citation type="submission" date="2019-02" db="EMBL/GenBank/DDBJ databases">
        <title>Prokaryotic population dynamics and viral predation in marine succession experiment using metagenomics: the confinement effect.</title>
        <authorList>
            <person name="Haro-Moreno J.M."/>
            <person name="Rodriguez-Valera F."/>
            <person name="Lopez-Perez M."/>
        </authorList>
    </citation>
    <scope>NUCLEOTIDE SEQUENCE [LARGE SCALE GENOMIC DNA]</scope>
    <source>
        <strain evidence="2">MED-G163</strain>
    </source>
</reference>
<sequence length="124" mass="14492">MKNLLALVVIISISSNIFADHHKEEDKPKRENPNHLMSFKSCMETKAGIGWFLSAADDVFDDIKVNGEEKDKSWNDEKWIEAMALADLASNYSTVYDVWCKDMINHRMKMRENRMNHKKQKTKD</sequence>
<organism evidence="2 3">
    <name type="scientific">SAR86 cluster bacterium</name>
    <dbReference type="NCBI Taxonomy" id="2030880"/>
    <lineage>
        <taxon>Bacteria</taxon>
        <taxon>Pseudomonadati</taxon>
        <taxon>Pseudomonadota</taxon>
        <taxon>Gammaproteobacteria</taxon>
        <taxon>SAR86 cluster</taxon>
    </lineage>
</organism>
<evidence type="ECO:0000313" key="2">
    <source>
        <dbReference type="EMBL" id="RZO23272.1"/>
    </source>
</evidence>